<evidence type="ECO:0000313" key="3">
    <source>
        <dbReference type="EMBL" id="UXZ04744.1"/>
    </source>
</evidence>
<dbReference type="EMBL" id="CP089977">
    <property type="protein sequence ID" value="UXZ04744.1"/>
    <property type="molecule type" value="Genomic_DNA"/>
</dbReference>
<evidence type="ECO:0000259" key="2">
    <source>
        <dbReference type="Pfam" id="PF16747"/>
    </source>
</evidence>
<dbReference type="RefSeq" id="WP_263076237.1">
    <property type="nucleotide sequence ID" value="NZ_CP089977.1"/>
</dbReference>
<organism evidence="3 4">
    <name type="scientific">Moraxella nasicaprae</name>
    <dbReference type="NCBI Taxonomy" id="2904122"/>
    <lineage>
        <taxon>Bacteria</taxon>
        <taxon>Pseudomonadati</taxon>
        <taxon>Pseudomonadota</taxon>
        <taxon>Gammaproteobacteria</taxon>
        <taxon>Moraxellales</taxon>
        <taxon>Moraxellaceae</taxon>
        <taxon>Moraxella</taxon>
    </lineage>
</organism>
<name>A0ABY6F3Y3_9GAMM</name>
<feature type="chain" id="PRO_5047351450" description="Surface-adhesin protein E-like domain-containing protein" evidence="1">
    <location>
        <begin position="22"/>
        <end position="130"/>
    </location>
</feature>
<dbReference type="Pfam" id="PF16747">
    <property type="entry name" value="Adhesin_E"/>
    <property type="match status" value="1"/>
</dbReference>
<protein>
    <recommendedName>
        <fullName evidence="2">Surface-adhesin protein E-like domain-containing protein</fullName>
    </recommendedName>
</protein>
<accession>A0ABY6F3Y3</accession>
<gene>
    <name evidence="3" type="ORF">LU297_09310</name>
</gene>
<sequence length="130" mass="15158">MQLMRSLILCASLLFAQHALAEDWTYFSNSTDNTDFYYDLDSLELDELGDYTLHVAAIYDEWRYLDDGVTSYNSSIEHWKLDCSNNMVRVDDEFYWSDDEIVGENLGEGDWEVINEETIADDLRQELCGI</sequence>
<keyword evidence="1" id="KW-0732">Signal</keyword>
<dbReference type="Proteomes" id="UP001063782">
    <property type="component" value="Chromosome"/>
</dbReference>
<dbReference type="InterPro" id="IPR031939">
    <property type="entry name" value="Adhesin_E-like"/>
</dbReference>
<evidence type="ECO:0000256" key="1">
    <source>
        <dbReference type="SAM" id="SignalP"/>
    </source>
</evidence>
<proteinExistence type="predicted"/>
<evidence type="ECO:0000313" key="4">
    <source>
        <dbReference type="Proteomes" id="UP001063782"/>
    </source>
</evidence>
<feature type="signal peptide" evidence="1">
    <location>
        <begin position="1"/>
        <end position="21"/>
    </location>
</feature>
<keyword evidence="4" id="KW-1185">Reference proteome</keyword>
<feature type="domain" description="Surface-adhesin protein E-like" evidence="2">
    <location>
        <begin position="24"/>
        <end position="129"/>
    </location>
</feature>
<reference evidence="3" key="1">
    <citation type="submission" date="2021-12" db="EMBL/GenBank/DDBJ databases">
        <title>taxonomy of Moraxella sp. ZY201224.</title>
        <authorList>
            <person name="Li F."/>
        </authorList>
    </citation>
    <scope>NUCLEOTIDE SEQUENCE</scope>
    <source>
        <strain evidence="3">ZY201224</strain>
    </source>
</reference>